<evidence type="ECO:0000313" key="3">
    <source>
        <dbReference type="Proteomes" id="UP000799753"/>
    </source>
</evidence>
<organism evidence="2 3">
    <name type="scientific">Massarina eburnea CBS 473.64</name>
    <dbReference type="NCBI Taxonomy" id="1395130"/>
    <lineage>
        <taxon>Eukaryota</taxon>
        <taxon>Fungi</taxon>
        <taxon>Dikarya</taxon>
        <taxon>Ascomycota</taxon>
        <taxon>Pezizomycotina</taxon>
        <taxon>Dothideomycetes</taxon>
        <taxon>Pleosporomycetidae</taxon>
        <taxon>Pleosporales</taxon>
        <taxon>Massarineae</taxon>
        <taxon>Massarinaceae</taxon>
        <taxon>Massarina</taxon>
    </lineage>
</organism>
<reference evidence="2" key="1">
    <citation type="journal article" date="2020" name="Stud. Mycol.">
        <title>101 Dothideomycetes genomes: a test case for predicting lifestyles and emergence of pathogens.</title>
        <authorList>
            <person name="Haridas S."/>
            <person name="Albert R."/>
            <person name="Binder M."/>
            <person name="Bloem J."/>
            <person name="Labutti K."/>
            <person name="Salamov A."/>
            <person name="Andreopoulos B."/>
            <person name="Baker S."/>
            <person name="Barry K."/>
            <person name="Bills G."/>
            <person name="Bluhm B."/>
            <person name="Cannon C."/>
            <person name="Castanera R."/>
            <person name="Culley D."/>
            <person name="Daum C."/>
            <person name="Ezra D."/>
            <person name="Gonzalez J."/>
            <person name="Henrissat B."/>
            <person name="Kuo A."/>
            <person name="Liang C."/>
            <person name="Lipzen A."/>
            <person name="Lutzoni F."/>
            <person name="Magnuson J."/>
            <person name="Mondo S."/>
            <person name="Nolan M."/>
            <person name="Ohm R."/>
            <person name="Pangilinan J."/>
            <person name="Park H.-J."/>
            <person name="Ramirez L."/>
            <person name="Alfaro M."/>
            <person name="Sun H."/>
            <person name="Tritt A."/>
            <person name="Yoshinaga Y."/>
            <person name="Zwiers L.-H."/>
            <person name="Turgeon B."/>
            <person name="Goodwin S."/>
            <person name="Spatafora J."/>
            <person name="Crous P."/>
            <person name="Grigoriev I."/>
        </authorList>
    </citation>
    <scope>NUCLEOTIDE SEQUENCE</scope>
    <source>
        <strain evidence="2">CBS 473.64</strain>
    </source>
</reference>
<feature type="compositionally biased region" description="Polar residues" evidence="1">
    <location>
        <begin position="205"/>
        <end position="223"/>
    </location>
</feature>
<feature type="region of interest" description="Disordered" evidence="1">
    <location>
        <begin position="123"/>
        <end position="142"/>
    </location>
</feature>
<feature type="region of interest" description="Disordered" evidence="1">
    <location>
        <begin position="152"/>
        <end position="223"/>
    </location>
</feature>
<keyword evidence="3" id="KW-1185">Reference proteome</keyword>
<name>A0A6A6RX00_9PLEO</name>
<gene>
    <name evidence="2" type="ORF">P280DRAFT_71615</name>
</gene>
<feature type="region of interest" description="Disordered" evidence="1">
    <location>
        <begin position="14"/>
        <end position="36"/>
    </location>
</feature>
<dbReference type="Proteomes" id="UP000799753">
    <property type="component" value="Unassembled WGS sequence"/>
</dbReference>
<sequence>MSIFSRFRKAKKAAEEHKKAVAAQAEVEPPQSPYRHIPTHAAQDALAATPTTFTHEETREKIAVVRKRKSEMLMREKKYPQRPSIDASARGNISVPLHRVRSDGYMNEIPFRETLQSQAYVEPTGCGRQPRRSHDDYSSYPKEEPHEYFHAFSYPRDVPPPPVTMRPRKYPTASRKSSIANMKKSLLSTMTMEEEPEEYFSSSSRDSGYTTASNRKYSVLQVS</sequence>
<evidence type="ECO:0000313" key="2">
    <source>
        <dbReference type="EMBL" id="KAF2638494.1"/>
    </source>
</evidence>
<dbReference type="AlphaFoldDB" id="A0A6A6RX00"/>
<dbReference type="OrthoDB" id="5225441at2759"/>
<evidence type="ECO:0000256" key="1">
    <source>
        <dbReference type="SAM" id="MobiDB-lite"/>
    </source>
</evidence>
<accession>A0A6A6RX00</accession>
<proteinExistence type="predicted"/>
<feature type="compositionally biased region" description="Basic and acidic residues" evidence="1">
    <location>
        <begin position="132"/>
        <end position="142"/>
    </location>
</feature>
<dbReference type="EMBL" id="MU006789">
    <property type="protein sequence ID" value="KAF2638494.1"/>
    <property type="molecule type" value="Genomic_DNA"/>
</dbReference>
<protein>
    <submittedName>
        <fullName evidence="2">Uncharacterized protein</fullName>
    </submittedName>
</protein>